<evidence type="ECO:0000256" key="5">
    <source>
        <dbReference type="PROSITE-ProRule" id="PRU00354"/>
    </source>
</evidence>
<comment type="catalytic activity">
    <reaction evidence="4 7">
        <text>S-adenosyl 3-(methylsulfanyl)propylamine + putrescine = S-methyl-5'-thioadenosine + spermidine + H(+)</text>
        <dbReference type="Rhea" id="RHEA:12721"/>
        <dbReference type="ChEBI" id="CHEBI:15378"/>
        <dbReference type="ChEBI" id="CHEBI:17509"/>
        <dbReference type="ChEBI" id="CHEBI:57443"/>
        <dbReference type="ChEBI" id="CHEBI:57834"/>
        <dbReference type="ChEBI" id="CHEBI:326268"/>
        <dbReference type="EC" id="2.5.1.16"/>
    </reaction>
</comment>
<evidence type="ECO:0000256" key="4">
    <source>
        <dbReference type="HAMAP-Rule" id="MF_00198"/>
    </source>
</evidence>
<feature type="binding site" evidence="4">
    <location>
        <position position="62"/>
    </location>
    <ligand>
        <name>spermidine</name>
        <dbReference type="ChEBI" id="CHEBI:57834"/>
    </ligand>
</feature>
<dbReference type="CDD" id="cd02440">
    <property type="entry name" value="AdoMet_MTases"/>
    <property type="match status" value="1"/>
</dbReference>
<feature type="active site" description="Proton acceptor" evidence="4 5">
    <location>
        <position position="155"/>
    </location>
</feature>
<dbReference type="HAMAP" id="MF_00198">
    <property type="entry name" value="Spermidine_synth"/>
    <property type="match status" value="1"/>
</dbReference>
<dbReference type="GO" id="GO:0004766">
    <property type="term" value="F:spermidine synthase activity"/>
    <property type="evidence" value="ECO:0007669"/>
    <property type="project" value="UniProtKB-UniRule"/>
</dbReference>
<dbReference type="NCBIfam" id="TIGR00417">
    <property type="entry name" value="speE"/>
    <property type="match status" value="1"/>
</dbReference>
<dbReference type="GO" id="GO:0005829">
    <property type="term" value="C:cytosol"/>
    <property type="evidence" value="ECO:0007669"/>
    <property type="project" value="TreeGrafter"/>
</dbReference>
<dbReference type="RefSeq" id="WP_095135689.1">
    <property type="nucleotide sequence ID" value="NZ_NIBG01000030.1"/>
</dbReference>
<evidence type="ECO:0000259" key="8">
    <source>
        <dbReference type="PROSITE" id="PS51006"/>
    </source>
</evidence>
<comment type="pathway">
    <text evidence="4">Amine and polyamine biosynthesis; spermidine biosynthesis; spermidine from putrescine: step 1/1.</text>
</comment>
<dbReference type="GO" id="GO:0008295">
    <property type="term" value="P:spermidine biosynthetic process"/>
    <property type="evidence" value="ECO:0007669"/>
    <property type="project" value="UniProtKB-UniRule"/>
</dbReference>
<evidence type="ECO:0000256" key="2">
    <source>
        <dbReference type="ARBA" id="ARBA00022679"/>
    </source>
</evidence>
<dbReference type="OrthoDB" id="9793120at2"/>
<dbReference type="Gene3D" id="3.40.50.150">
    <property type="entry name" value="Vaccinia Virus protein VP39"/>
    <property type="match status" value="1"/>
</dbReference>
<dbReference type="InterPro" id="IPR037163">
    <property type="entry name" value="Spermidine_synt_N_sf"/>
</dbReference>
<comment type="function">
    <text evidence="4">Catalyzes the irreversible transfer of a propylamine group from the amino donor S-adenosylmethioninamine (decarboxy-AdoMet) to putrescine (1,4-diaminobutane) to yield spermidine.</text>
</comment>
<dbReference type="NCBIfam" id="NF002010">
    <property type="entry name" value="PRK00811.1"/>
    <property type="match status" value="1"/>
</dbReference>
<dbReference type="InterPro" id="IPR030374">
    <property type="entry name" value="PABS"/>
</dbReference>
<evidence type="ECO:0000256" key="3">
    <source>
        <dbReference type="ARBA" id="ARBA00023115"/>
    </source>
</evidence>
<dbReference type="Gene3D" id="2.30.140.10">
    <property type="entry name" value="Spermidine synthase, tetramerisation domain"/>
    <property type="match status" value="1"/>
</dbReference>
<dbReference type="Pfam" id="PF17284">
    <property type="entry name" value="Spermine_synt_N"/>
    <property type="match status" value="1"/>
</dbReference>
<feature type="binding site" evidence="4">
    <location>
        <position position="31"/>
    </location>
    <ligand>
        <name>S-methyl-5'-thioadenosine</name>
        <dbReference type="ChEBI" id="CHEBI:17509"/>
    </ligand>
</feature>
<feature type="domain" description="PABS" evidence="8">
    <location>
        <begin position="2"/>
        <end position="237"/>
    </location>
</feature>
<feature type="binding site" evidence="4">
    <location>
        <begin position="137"/>
        <end position="138"/>
    </location>
    <ligand>
        <name>S-methyl-5'-thioadenosine</name>
        <dbReference type="ChEBI" id="CHEBI:17509"/>
    </ligand>
</feature>
<evidence type="ECO:0000256" key="6">
    <source>
        <dbReference type="RuleBase" id="RU003836"/>
    </source>
</evidence>
<keyword evidence="4 7" id="KW-0745">Spermidine biosynthesis</keyword>
<dbReference type="InterPro" id="IPR030373">
    <property type="entry name" value="PABS_CS"/>
</dbReference>
<name>A0A267MBQ6_9FIRM</name>
<keyword evidence="2 4" id="KW-0808">Transferase</keyword>
<dbReference type="PANTHER" id="PTHR11558">
    <property type="entry name" value="SPERMIDINE/SPERMINE SYNTHASE"/>
    <property type="match status" value="1"/>
</dbReference>
<accession>A0A267MBQ6</accession>
<keyword evidence="3 4" id="KW-0620">Polyamine biosynthesis</keyword>
<dbReference type="InterPro" id="IPR029063">
    <property type="entry name" value="SAM-dependent_MTases_sf"/>
</dbReference>
<evidence type="ECO:0000256" key="1">
    <source>
        <dbReference type="ARBA" id="ARBA00007867"/>
    </source>
</evidence>
<feature type="binding site" evidence="4">
    <location>
        <begin position="155"/>
        <end position="158"/>
    </location>
    <ligand>
        <name>spermidine</name>
        <dbReference type="ChEBI" id="CHEBI:57834"/>
    </ligand>
</feature>
<comment type="subunit">
    <text evidence="4">Homodimer or homotetramer.</text>
</comment>
<evidence type="ECO:0000313" key="10">
    <source>
        <dbReference type="Proteomes" id="UP000216024"/>
    </source>
</evidence>
<dbReference type="SUPFAM" id="SSF53335">
    <property type="entry name" value="S-adenosyl-L-methionine-dependent methyltransferases"/>
    <property type="match status" value="1"/>
</dbReference>
<keyword evidence="10" id="KW-1185">Reference proteome</keyword>
<comment type="caution">
    <text evidence="9">The sequence shown here is derived from an EMBL/GenBank/DDBJ whole genome shotgun (WGS) entry which is preliminary data.</text>
</comment>
<feature type="binding site" evidence="4">
    <location>
        <position position="162"/>
    </location>
    <ligand>
        <name>S-methyl-5'-thioadenosine</name>
        <dbReference type="ChEBI" id="CHEBI:17509"/>
    </ligand>
</feature>
<evidence type="ECO:0000313" key="9">
    <source>
        <dbReference type="EMBL" id="PAB56887.1"/>
    </source>
</evidence>
<proteinExistence type="inferred from homology"/>
<evidence type="ECO:0000256" key="7">
    <source>
        <dbReference type="RuleBase" id="RU003837"/>
    </source>
</evidence>
<dbReference type="InterPro" id="IPR035246">
    <property type="entry name" value="Spermidine_synt_N"/>
</dbReference>
<feature type="binding site" evidence="4">
    <location>
        <position position="86"/>
    </location>
    <ligand>
        <name>spermidine</name>
        <dbReference type="ChEBI" id="CHEBI:57834"/>
    </ligand>
</feature>
<dbReference type="Proteomes" id="UP000216024">
    <property type="component" value="Unassembled WGS sequence"/>
</dbReference>
<protein>
    <recommendedName>
        <fullName evidence="4">Polyamine aminopropyltransferase</fullName>
    </recommendedName>
    <alternativeName>
        <fullName evidence="4">Putrescine aminopropyltransferase</fullName>
        <shortName evidence="4">PAPT</shortName>
    </alternativeName>
    <alternativeName>
        <fullName evidence="4">Spermidine synthase</fullName>
        <shortName evidence="4">SPDS</shortName>
        <shortName evidence="4">SPDSY</shortName>
        <ecNumber evidence="4">2.5.1.16</ecNumber>
    </alternativeName>
</protein>
<dbReference type="Pfam" id="PF01564">
    <property type="entry name" value="Spermine_synth"/>
    <property type="match status" value="1"/>
</dbReference>
<dbReference type="UniPathway" id="UPA00248">
    <property type="reaction ID" value="UER00314"/>
</dbReference>
<gene>
    <name evidence="4" type="primary">speE</name>
    <name evidence="9" type="ORF">CCE28_19940</name>
</gene>
<feature type="binding site" evidence="4">
    <location>
        <position position="106"/>
    </location>
    <ligand>
        <name>S-methyl-5'-thioadenosine</name>
        <dbReference type="ChEBI" id="CHEBI:17509"/>
    </ligand>
</feature>
<dbReference type="EMBL" id="NIBG01000030">
    <property type="protein sequence ID" value="PAB56887.1"/>
    <property type="molecule type" value="Genomic_DNA"/>
</dbReference>
<sequence length="284" mass="33163">MELWYTEEHTENAKFSIKVKEQLYSEESEFQKIDFFESEEFGTFFTLDGLMMVNEKDEFIYHDMIVHVPMATNPNIKKVLVIGGGDGGTVRELTRYNTIEQIDMVEIDEQVVRACEKYLPITSSKLQDERVNLYFEDGLAFVKNTDNIYDLIIVDSTDPIGPGEGLFTEEFYNNCSKALSEEGILVNQHESPYYERDAHEMKRAHRKIKRLFPISKVYQFHMPTYPSGHWLFGFASKKFDPIKDIKVEQWNSLELKTKYYNTDLHVGCFALPTYVNEMLESADE</sequence>
<dbReference type="EC" id="2.5.1.16" evidence="4"/>
<reference evidence="9 10" key="1">
    <citation type="submission" date="2017-06" db="EMBL/GenBank/DDBJ databases">
        <title>Draft genome sequence of anaerobic fermentative bacterium Anaeromicrobium sediminis DY2726D isolated from West Pacific Ocean sediments.</title>
        <authorList>
            <person name="Zeng X."/>
        </authorList>
    </citation>
    <scope>NUCLEOTIDE SEQUENCE [LARGE SCALE GENOMIC DNA]</scope>
    <source>
        <strain evidence="9 10">DY2726D</strain>
    </source>
</reference>
<dbReference type="InterPro" id="IPR001045">
    <property type="entry name" value="Spermi_synthase"/>
</dbReference>
<dbReference type="PROSITE" id="PS01330">
    <property type="entry name" value="PABS_1"/>
    <property type="match status" value="1"/>
</dbReference>
<dbReference type="PROSITE" id="PS51006">
    <property type="entry name" value="PABS_2"/>
    <property type="match status" value="1"/>
</dbReference>
<dbReference type="AlphaFoldDB" id="A0A267MBQ6"/>
<organism evidence="9 10">
    <name type="scientific">Anaeromicrobium sediminis</name>
    <dbReference type="NCBI Taxonomy" id="1478221"/>
    <lineage>
        <taxon>Bacteria</taxon>
        <taxon>Bacillati</taxon>
        <taxon>Bacillota</taxon>
        <taxon>Clostridia</taxon>
        <taxon>Peptostreptococcales</taxon>
        <taxon>Thermotaleaceae</taxon>
        <taxon>Anaeromicrobium</taxon>
    </lineage>
</organism>
<dbReference type="PANTHER" id="PTHR11558:SF11">
    <property type="entry name" value="SPERMIDINE SYNTHASE"/>
    <property type="match status" value="1"/>
</dbReference>
<comment type="similarity">
    <text evidence="1 4 6">Belongs to the spermidine/spermine synthase family.</text>
</comment>